<dbReference type="Proteomes" id="UP000324974">
    <property type="component" value="Chromosome"/>
</dbReference>
<dbReference type="REBASE" id="364462">
    <property type="entry name" value="GbaPX52McrBCP"/>
</dbReference>
<feature type="domain" description="AAA+ ATPase" evidence="1">
    <location>
        <begin position="22"/>
        <end position="185"/>
    </location>
</feature>
<proteinExistence type="predicted"/>
<dbReference type="KEGG" id="lrs:PX52LOC_00011"/>
<dbReference type="SMART" id="SM00382">
    <property type="entry name" value="AAA"/>
    <property type="match status" value="1"/>
</dbReference>
<dbReference type="InterPro" id="IPR011704">
    <property type="entry name" value="ATPase_dyneun-rel_AAA"/>
</dbReference>
<gene>
    <name evidence="2" type="ORF">PX52LOC_00011</name>
</gene>
<sequence length="286" mass="32180">MSRDGLFLTAAQWRHIPHTLHRKKNLILQGPPGVGKSFVASRIAREFVGDDSGRSAWVQFHPSYSYEDFIQGLRPDEGGGFRLRDGPFHAFARRAADDPERAYLFVIDEINRANLSKVFGELFSLLEADRRGPGFAMPLTYARSLADTFYVPENLFVLGLMNTADRSLALVDYALRRRFAFIDLRPAFDSPAFREQLEQAGASAKLVRHIITAMTRLNEAIRSETGTLGPGFEVGHSFFCPRDGTTADEAWFADVIESEVAPLLREYFLDDPDRAEAEIRALRLPP</sequence>
<protein>
    <recommendedName>
        <fullName evidence="1">AAA+ ATPase domain-containing protein</fullName>
    </recommendedName>
</protein>
<dbReference type="InterPro" id="IPR052934">
    <property type="entry name" value="Methyl-DNA_Rec/Restrict_Enz"/>
</dbReference>
<evidence type="ECO:0000313" key="2">
    <source>
        <dbReference type="EMBL" id="QEL13158.1"/>
    </source>
</evidence>
<dbReference type="GO" id="GO:0016887">
    <property type="term" value="F:ATP hydrolysis activity"/>
    <property type="evidence" value="ECO:0007669"/>
    <property type="project" value="InterPro"/>
</dbReference>
<dbReference type="RefSeq" id="WP_168218725.1">
    <property type="nucleotide sequence ID" value="NZ_CP042425.1"/>
</dbReference>
<accession>A0A5C1A7A8</accession>
<dbReference type="PANTHER" id="PTHR37291">
    <property type="entry name" value="5-METHYLCYTOSINE-SPECIFIC RESTRICTION ENZYME B"/>
    <property type="match status" value="1"/>
</dbReference>
<dbReference type="Gene3D" id="3.40.50.300">
    <property type="entry name" value="P-loop containing nucleotide triphosphate hydrolases"/>
    <property type="match status" value="1"/>
</dbReference>
<dbReference type="EMBL" id="CP042425">
    <property type="protein sequence ID" value="QEL13158.1"/>
    <property type="molecule type" value="Genomic_DNA"/>
</dbReference>
<evidence type="ECO:0000259" key="1">
    <source>
        <dbReference type="SMART" id="SM00382"/>
    </source>
</evidence>
<keyword evidence="3" id="KW-1185">Reference proteome</keyword>
<dbReference type="CDD" id="cd00009">
    <property type="entry name" value="AAA"/>
    <property type="match status" value="1"/>
</dbReference>
<dbReference type="PANTHER" id="PTHR37291:SF1">
    <property type="entry name" value="TYPE IV METHYL-DIRECTED RESTRICTION ENZYME ECOKMCRB SUBUNIT"/>
    <property type="match status" value="1"/>
</dbReference>
<dbReference type="GO" id="GO:0005524">
    <property type="term" value="F:ATP binding"/>
    <property type="evidence" value="ECO:0007669"/>
    <property type="project" value="InterPro"/>
</dbReference>
<dbReference type="InterPro" id="IPR027417">
    <property type="entry name" value="P-loop_NTPase"/>
</dbReference>
<name>A0A5C1A7A8_9BACT</name>
<dbReference type="SUPFAM" id="SSF52540">
    <property type="entry name" value="P-loop containing nucleoside triphosphate hydrolases"/>
    <property type="match status" value="1"/>
</dbReference>
<dbReference type="InterPro" id="IPR003593">
    <property type="entry name" value="AAA+_ATPase"/>
</dbReference>
<organism evidence="2 3">
    <name type="scientific">Limnoglobus roseus</name>
    <dbReference type="NCBI Taxonomy" id="2598579"/>
    <lineage>
        <taxon>Bacteria</taxon>
        <taxon>Pseudomonadati</taxon>
        <taxon>Planctomycetota</taxon>
        <taxon>Planctomycetia</taxon>
        <taxon>Gemmatales</taxon>
        <taxon>Gemmataceae</taxon>
        <taxon>Limnoglobus</taxon>
    </lineage>
</organism>
<dbReference type="AlphaFoldDB" id="A0A5C1A7A8"/>
<dbReference type="Pfam" id="PF07728">
    <property type="entry name" value="AAA_5"/>
    <property type="match status" value="1"/>
</dbReference>
<reference evidence="3" key="1">
    <citation type="submission" date="2019-08" db="EMBL/GenBank/DDBJ databases">
        <title>Limnoglobus roseus gen. nov., sp. nov., a novel freshwater planctomycete with a giant genome from the family Gemmataceae.</title>
        <authorList>
            <person name="Kulichevskaya I.S."/>
            <person name="Naumoff D.G."/>
            <person name="Miroshnikov K."/>
            <person name="Ivanova A."/>
            <person name="Philippov D.A."/>
            <person name="Hakobyan A."/>
            <person name="Rijpstra I.C."/>
            <person name="Sinninghe Damste J.S."/>
            <person name="Liesack W."/>
            <person name="Dedysh S.N."/>
        </authorList>
    </citation>
    <scope>NUCLEOTIDE SEQUENCE [LARGE SCALE GENOMIC DNA]</scope>
    <source>
        <strain evidence="3">PX52</strain>
    </source>
</reference>
<evidence type="ECO:0000313" key="3">
    <source>
        <dbReference type="Proteomes" id="UP000324974"/>
    </source>
</evidence>